<dbReference type="Proteomes" id="UP000578686">
    <property type="component" value="Unassembled WGS sequence"/>
</dbReference>
<gene>
    <name evidence="2" type="ORF">HCN56_11375</name>
</gene>
<feature type="compositionally biased region" description="Basic residues" evidence="1">
    <location>
        <begin position="52"/>
        <end position="61"/>
    </location>
</feature>
<organism evidence="2 3">
    <name type="scientific">Streptomyces lonarensis</name>
    <dbReference type="NCBI Taxonomy" id="700599"/>
    <lineage>
        <taxon>Bacteria</taxon>
        <taxon>Bacillati</taxon>
        <taxon>Actinomycetota</taxon>
        <taxon>Actinomycetes</taxon>
        <taxon>Kitasatosporales</taxon>
        <taxon>Streptomycetaceae</taxon>
        <taxon>Streptomyces</taxon>
    </lineage>
</organism>
<dbReference type="AlphaFoldDB" id="A0A7X6HZ71"/>
<dbReference type="EMBL" id="JAAVJD010000068">
    <property type="protein sequence ID" value="NJQ06165.1"/>
    <property type="molecule type" value="Genomic_DNA"/>
</dbReference>
<evidence type="ECO:0000313" key="3">
    <source>
        <dbReference type="Proteomes" id="UP000578686"/>
    </source>
</evidence>
<sequence>MTGGAADWREVADRAARAAEQVPGVAFLSPGLAGLVRNAAQLLAGTESRGRPPSRPHGVRVSRREGPERWHVDVQVAVRRGHRALDVARAVTAAVGSAVAGGVPPTVRVTVTHLV</sequence>
<accession>A0A7X6HZ71</accession>
<name>A0A7X6HZ71_9ACTN</name>
<feature type="region of interest" description="Disordered" evidence="1">
    <location>
        <begin position="44"/>
        <end position="66"/>
    </location>
</feature>
<proteinExistence type="predicted"/>
<comment type="caution">
    <text evidence="2">The sequence shown here is derived from an EMBL/GenBank/DDBJ whole genome shotgun (WGS) entry which is preliminary data.</text>
</comment>
<protein>
    <submittedName>
        <fullName evidence="2">Asp23/Gls24 family envelope stress response protein</fullName>
    </submittedName>
</protein>
<reference evidence="2 3" key="1">
    <citation type="submission" date="2020-03" db="EMBL/GenBank/DDBJ databases">
        <title>Draft genome of Streptomyces sp. ventii, isolated from the Axial Seamount in the Pacific Ocean, and resequencing of the two type strains Streptomyces lonarensis strain NCL 716 and Streptomyces bohaiensis strain 11A07.</title>
        <authorList>
            <person name="Loughran R.M."/>
            <person name="Pfannmuller K.M."/>
            <person name="Wasson B.J."/>
            <person name="Deadmond M.C."/>
            <person name="Paddock B.E."/>
            <person name="Koyack M.J."/>
            <person name="Gallegos D.A."/>
            <person name="Mitchell E.A."/>
            <person name="Ushijima B."/>
            <person name="Saw J.H."/>
            <person name="Mcphail K.L."/>
            <person name="Videau P."/>
        </authorList>
    </citation>
    <scope>NUCLEOTIDE SEQUENCE [LARGE SCALE GENOMIC DNA]</scope>
    <source>
        <strain evidence="2 3">NCL716</strain>
    </source>
</reference>
<evidence type="ECO:0000313" key="2">
    <source>
        <dbReference type="EMBL" id="NJQ06165.1"/>
    </source>
</evidence>
<evidence type="ECO:0000256" key="1">
    <source>
        <dbReference type="SAM" id="MobiDB-lite"/>
    </source>
</evidence>
<keyword evidence="3" id="KW-1185">Reference proteome</keyword>